<dbReference type="PROSITE" id="PS50075">
    <property type="entry name" value="CARRIER"/>
    <property type="match status" value="1"/>
</dbReference>
<dbReference type="Gene3D" id="1.10.1200.10">
    <property type="entry name" value="ACP-like"/>
    <property type="match status" value="1"/>
</dbReference>
<dbReference type="Proteomes" id="UP000037178">
    <property type="component" value="Unassembled WGS sequence"/>
</dbReference>
<dbReference type="PATRIC" id="fig|1675527.3.peg.2398"/>
<gene>
    <name evidence="2" type="ORF">AIOL_002283</name>
</gene>
<feature type="domain" description="Carrier" evidence="1">
    <location>
        <begin position="6"/>
        <end position="84"/>
    </location>
</feature>
<dbReference type="OrthoDB" id="8479929at2"/>
<sequence length="90" mass="10049">MSNNSSPTQKLENELLDIVADETMVERALLKPDARLEDLDIASADFVLVLLAIEEKYGIYIPVDNEISTIETVQDLLTLATQKIAEEKTE</sequence>
<evidence type="ECO:0000313" key="3">
    <source>
        <dbReference type="Proteomes" id="UP000037178"/>
    </source>
</evidence>
<proteinExistence type="predicted"/>
<evidence type="ECO:0000259" key="1">
    <source>
        <dbReference type="PROSITE" id="PS50075"/>
    </source>
</evidence>
<evidence type="ECO:0000313" key="2">
    <source>
        <dbReference type="EMBL" id="KMW57322.1"/>
    </source>
</evidence>
<dbReference type="Pfam" id="PF00550">
    <property type="entry name" value="PP-binding"/>
    <property type="match status" value="1"/>
</dbReference>
<name>A0A0J9E3P0_9RHOB</name>
<dbReference type="InterPro" id="IPR009081">
    <property type="entry name" value="PP-bd_ACP"/>
</dbReference>
<dbReference type="RefSeq" id="WP_152912490.1">
    <property type="nucleotide sequence ID" value="NZ_LFTY01000002.1"/>
</dbReference>
<dbReference type="EMBL" id="LFTY01000002">
    <property type="protein sequence ID" value="KMW57322.1"/>
    <property type="molecule type" value="Genomic_DNA"/>
</dbReference>
<accession>A0A0J9E3P0</accession>
<dbReference type="SUPFAM" id="SSF47336">
    <property type="entry name" value="ACP-like"/>
    <property type="match status" value="1"/>
</dbReference>
<keyword evidence="3" id="KW-1185">Reference proteome</keyword>
<protein>
    <recommendedName>
        <fullName evidence="1">Carrier domain-containing protein</fullName>
    </recommendedName>
</protein>
<comment type="caution">
    <text evidence="2">The sequence shown here is derived from an EMBL/GenBank/DDBJ whole genome shotgun (WGS) entry which is preliminary data.</text>
</comment>
<organism evidence="2 3">
    <name type="scientific">Candidatus Rhodobacter oscarellae</name>
    <dbReference type="NCBI Taxonomy" id="1675527"/>
    <lineage>
        <taxon>Bacteria</taxon>
        <taxon>Pseudomonadati</taxon>
        <taxon>Pseudomonadota</taxon>
        <taxon>Alphaproteobacteria</taxon>
        <taxon>Rhodobacterales</taxon>
        <taxon>Rhodobacter group</taxon>
        <taxon>Rhodobacter</taxon>
    </lineage>
</organism>
<dbReference type="InterPro" id="IPR036736">
    <property type="entry name" value="ACP-like_sf"/>
</dbReference>
<dbReference type="STRING" id="1675527.AIOL_002283"/>
<reference evidence="2 3" key="1">
    <citation type="submission" date="2015-06" db="EMBL/GenBank/DDBJ databases">
        <title>Draft genome sequence of an Alphaproteobacteria species associated to the Mediterranean sponge Oscarella lobularis.</title>
        <authorList>
            <person name="Jourda C."/>
            <person name="Santini S."/>
            <person name="Claverie J.-M."/>
        </authorList>
    </citation>
    <scope>NUCLEOTIDE SEQUENCE [LARGE SCALE GENOMIC DNA]</scope>
    <source>
        <strain evidence="2">IGS</strain>
    </source>
</reference>
<dbReference type="AlphaFoldDB" id="A0A0J9E3P0"/>